<evidence type="ECO:0000313" key="3">
    <source>
        <dbReference type="Proteomes" id="UP000717515"/>
    </source>
</evidence>
<evidence type="ECO:0000256" key="1">
    <source>
        <dbReference type="SAM" id="SignalP"/>
    </source>
</evidence>
<sequence length="172" mass="19148">MRHAIIVLIAILAIIHAVMAAAPLLANGYYRIYTGNSHHPPSNRYFTGKTDASVGSVSLEPNSTSQVWRLRNHSNGQVSLELRGKEKYYLSAGRSALPGANVGVTRTQQRWNIEKFAGGSFTRYTLKYPTQVFNKTLVVSTSTGSVDPKRVAFQNEETPDVTKAWKFARYKN</sequence>
<gene>
    <name evidence="2" type="ORF">KVV02_004784</name>
</gene>
<dbReference type="InterPro" id="IPR035992">
    <property type="entry name" value="Ricin_B-like_lectins"/>
</dbReference>
<dbReference type="Gene3D" id="2.80.10.50">
    <property type="match status" value="1"/>
</dbReference>
<dbReference type="SUPFAM" id="SSF50370">
    <property type="entry name" value="Ricin B-like lectins"/>
    <property type="match status" value="1"/>
</dbReference>
<proteinExistence type="predicted"/>
<accession>A0A9P8A2Y6</accession>
<keyword evidence="1" id="KW-0732">Signal</keyword>
<dbReference type="Proteomes" id="UP000717515">
    <property type="component" value="Unassembled WGS sequence"/>
</dbReference>
<reference evidence="2" key="1">
    <citation type="submission" date="2021-07" db="EMBL/GenBank/DDBJ databases">
        <title>Draft genome of Mortierella alpina, strain LL118, isolated from an aspen leaf litter sample.</title>
        <authorList>
            <person name="Yang S."/>
            <person name="Vinatzer B.A."/>
        </authorList>
    </citation>
    <scope>NUCLEOTIDE SEQUENCE</scope>
    <source>
        <strain evidence="2">LL118</strain>
    </source>
</reference>
<protein>
    <recommendedName>
        <fullName evidence="4">Ricin B lectin domain-containing protein</fullName>
    </recommendedName>
</protein>
<comment type="caution">
    <text evidence="2">The sequence shown here is derived from an EMBL/GenBank/DDBJ whole genome shotgun (WGS) entry which is preliminary data.</text>
</comment>
<feature type="chain" id="PRO_5040223673" description="Ricin B lectin domain-containing protein" evidence="1">
    <location>
        <begin position="21"/>
        <end position="172"/>
    </location>
</feature>
<evidence type="ECO:0000313" key="2">
    <source>
        <dbReference type="EMBL" id="KAG9322430.1"/>
    </source>
</evidence>
<organism evidence="2 3">
    <name type="scientific">Mortierella alpina</name>
    <name type="common">Oleaginous fungus</name>
    <name type="synonym">Mortierella renispora</name>
    <dbReference type="NCBI Taxonomy" id="64518"/>
    <lineage>
        <taxon>Eukaryota</taxon>
        <taxon>Fungi</taxon>
        <taxon>Fungi incertae sedis</taxon>
        <taxon>Mucoromycota</taxon>
        <taxon>Mortierellomycotina</taxon>
        <taxon>Mortierellomycetes</taxon>
        <taxon>Mortierellales</taxon>
        <taxon>Mortierellaceae</taxon>
        <taxon>Mortierella</taxon>
    </lineage>
</organism>
<name>A0A9P8A2Y6_MORAP</name>
<dbReference type="EMBL" id="JAIFTL010000147">
    <property type="protein sequence ID" value="KAG9322430.1"/>
    <property type="molecule type" value="Genomic_DNA"/>
</dbReference>
<evidence type="ECO:0008006" key="4">
    <source>
        <dbReference type="Google" id="ProtNLM"/>
    </source>
</evidence>
<dbReference type="AlphaFoldDB" id="A0A9P8A2Y6"/>
<feature type="signal peptide" evidence="1">
    <location>
        <begin position="1"/>
        <end position="20"/>
    </location>
</feature>
<dbReference type="CDD" id="cd00161">
    <property type="entry name" value="beta-trefoil_Ricin-like"/>
    <property type="match status" value="1"/>
</dbReference>